<dbReference type="PANTHER" id="PTHR12106:SF27">
    <property type="entry name" value="SORTILIN-RELATED RECEPTOR"/>
    <property type="match status" value="1"/>
</dbReference>
<dbReference type="InterPro" id="IPR036278">
    <property type="entry name" value="Sialidase_sf"/>
</dbReference>
<dbReference type="SMART" id="SM00602">
    <property type="entry name" value="VPS10"/>
    <property type="match status" value="1"/>
</dbReference>
<feature type="transmembrane region" description="Helical" evidence="6">
    <location>
        <begin position="868"/>
        <end position="887"/>
    </location>
</feature>
<sequence length="1050" mass="114327">MIMVTLQALSLSVIVLALCAVITAADKTRTTTRQYPLDGGNSISVKEYQFPGAIQAFWWVSDQDLVVMAKGHLFLSRNYASTGEWVPLTEDIPEFAANNSRVAGMGTVTGLSFNEFHSNETRDLLMVQCLGPITYVLSISTEPMIVGRVELENVPAVTFNELRDGTENVMKAGMSVVFLGVQYHPTLSGSAIALLRDPACKLLDTFRCRTYVYYTEQGISDMPYVTWRLLHTSMDAMQVVFGNSEASTFDPNTAFFLSKPTMANSFLDGKLYTFSISDVAGNANNRITFDEVLSSTFGEESKGGYSVIAAADSQHKIRLYVSSDNFQTTPTAANFGTHIFPSDINPYEEDMDEQETGYTLLDVQDEVFVNVYRGTFTSAQQWGHTYLSGAQGKHFTLSLPYNRRLNRGDAAVDFHRVAGLSGMILANVVINPQDVSCRNCASATDCDQFCEFVTVLSRDNGKSWQRIPSDSTECESSNGKECSLNLHSYSSASTFNTHPLVSSKSAPGLIIATGNEGSSLDLRSENVMNADVFISRDAGETWSKLSTGRGIYGETDYGGALYLFPTGRRSRHVNFSIDEGATWSYFPVQDEGKSYVFSNVINSKAMPNVYLFPTGRRSRHVNFSIDEGATWSYFPVQDEGKSYVFSNVINSKAMPNAHFINVLAFPGEGGNDVALWIDLSDLKDRNCVGLENPNDPNSDFEYFQPSSYFDEQLGFKCFMGHTAFFARKRYGAACWVTTPTSDNGATIANYLLPRNIANCNCTRADYECDMGYVEDGESCIPEPPLIDLASSTAAASGNTGSNVAAGVESSSAHADIAVKRTPTNGLCVWNNRVDIKTGYRKMGGNTCQGGIDLNPTSEPCPKSTADHAVGILALLVLVVAGVLLLIIHKARASSSFSAAAVEMCPPLKYILGSGERDLLNQYTIADGSEDGDDDDTQATEEHRLTSTRSQAPPPPQRRKPADNDSDDIGGEELASQQHTAAVADTFSVPVTVSENTTTSQRETAEVNISAESRAHFVELNAMQPPPVPSPATNESSPSAKRGLDLIDFGQ</sequence>
<name>A0A0S4J6U3_BODSA</name>
<evidence type="ECO:0000256" key="7">
    <source>
        <dbReference type="SAM" id="SignalP"/>
    </source>
</evidence>
<dbReference type="Pfam" id="PF15902">
    <property type="entry name" value="Sortilin-Vps10"/>
    <property type="match status" value="1"/>
</dbReference>
<dbReference type="Proteomes" id="UP000051952">
    <property type="component" value="Unassembled WGS sequence"/>
</dbReference>
<keyword evidence="3" id="KW-0677">Repeat</keyword>
<dbReference type="EMBL" id="CYKH01000945">
    <property type="protein sequence ID" value="CUG71248.1"/>
    <property type="molecule type" value="Genomic_DNA"/>
</dbReference>
<dbReference type="InterPro" id="IPR031778">
    <property type="entry name" value="Sortilin_N"/>
</dbReference>
<dbReference type="InterPro" id="IPR006581">
    <property type="entry name" value="VPS10"/>
</dbReference>
<reference evidence="10" key="1">
    <citation type="submission" date="2015-09" db="EMBL/GenBank/DDBJ databases">
        <authorList>
            <consortium name="Pathogen Informatics"/>
        </authorList>
    </citation>
    <scope>NUCLEOTIDE SEQUENCE [LARGE SCALE GENOMIC DNA]</scope>
    <source>
        <strain evidence="10">Lake Konstanz</strain>
    </source>
</reference>
<gene>
    <name evidence="9" type="ORF">BSAL_83680</name>
</gene>
<dbReference type="Gene3D" id="2.120.10.10">
    <property type="match status" value="1"/>
</dbReference>
<evidence type="ECO:0000256" key="1">
    <source>
        <dbReference type="ARBA" id="ARBA00008251"/>
    </source>
</evidence>
<feature type="domain" description="VPS10" evidence="8">
    <location>
        <begin position="156"/>
        <end position="865"/>
    </location>
</feature>
<organism evidence="9 10">
    <name type="scientific">Bodo saltans</name>
    <name type="common">Flagellated protozoan</name>
    <dbReference type="NCBI Taxonomy" id="75058"/>
    <lineage>
        <taxon>Eukaryota</taxon>
        <taxon>Discoba</taxon>
        <taxon>Euglenozoa</taxon>
        <taxon>Kinetoplastea</taxon>
        <taxon>Metakinetoplastina</taxon>
        <taxon>Eubodonida</taxon>
        <taxon>Bodonidae</taxon>
        <taxon>Bodo</taxon>
    </lineage>
</organism>
<dbReference type="GO" id="GO:0005794">
    <property type="term" value="C:Golgi apparatus"/>
    <property type="evidence" value="ECO:0007669"/>
    <property type="project" value="TreeGrafter"/>
</dbReference>
<dbReference type="Gene3D" id="3.30.60.270">
    <property type="match status" value="1"/>
</dbReference>
<dbReference type="InterPro" id="IPR050310">
    <property type="entry name" value="VPS10-sortilin"/>
</dbReference>
<dbReference type="PANTHER" id="PTHR12106">
    <property type="entry name" value="SORTILIN RELATED"/>
    <property type="match status" value="1"/>
</dbReference>
<feature type="chain" id="PRO_5006622024" evidence="7">
    <location>
        <begin position="25"/>
        <end position="1050"/>
    </location>
</feature>
<feature type="region of interest" description="Disordered" evidence="5">
    <location>
        <begin position="925"/>
        <end position="1005"/>
    </location>
</feature>
<keyword evidence="6" id="KW-0812">Transmembrane</keyword>
<evidence type="ECO:0000259" key="8">
    <source>
        <dbReference type="SMART" id="SM00602"/>
    </source>
</evidence>
<evidence type="ECO:0000256" key="6">
    <source>
        <dbReference type="SAM" id="Phobius"/>
    </source>
</evidence>
<dbReference type="SUPFAM" id="SSF50939">
    <property type="entry name" value="Sialidases"/>
    <property type="match status" value="1"/>
</dbReference>
<feature type="region of interest" description="Disordered" evidence="5">
    <location>
        <begin position="1021"/>
        <end position="1050"/>
    </location>
</feature>
<keyword evidence="4" id="KW-0325">Glycoprotein</keyword>
<keyword evidence="6" id="KW-0472">Membrane</keyword>
<dbReference type="GO" id="GO:0006892">
    <property type="term" value="P:post-Golgi vesicle-mediated transport"/>
    <property type="evidence" value="ECO:0007669"/>
    <property type="project" value="TreeGrafter"/>
</dbReference>
<dbReference type="OrthoDB" id="443634at2759"/>
<keyword evidence="6" id="KW-1133">Transmembrane helix</keyword>
<dbReference type="VEuPathDB" id="TriTrypDB:BSAL_83680"/>
<accession>A0A0S4J6U3</accession>
<keyword evidence="10" id="KW-1185">Reference proteome</keyword>
<feature type="signal peptide" evidence="7">
    <location>
        <begin position="1"/>
        <end position="24"/>
    </location>
</feature>
<protein>
    <submittedName>
        <fullName evidence="9">Membrane-associated protein, putative</fullName>
    </submittedName>
</protein>
<keyword evidence="2 7" id="KW-0732">Signal</keyword>
<comment type="similarity">
    <text evidence="1">Belongs to the VPS10-related sortilin family.</text>
</comment>
<evidence type="ECO:0000313" key="10">
    <source>
        <dbReference type="Proteomes" id="UP000051952"/>
    </source>
</evidence>
<dbReference type="Pfam" id="PF15901">
    <property type="entry name" value="Sortilin_C"/>
    <property type="match status" value="1"/>
</dbReference>
<evidence type="ECO:0000313" key="9">
    <source>
        <dbReference type="EMBL" id="CUG71248.1"/>
    </source>
</evidence>
<evidence type="ECO:0000256" key="3">
    <source>
        <dbReference type="ARBA" id="ARBA00022737"/>
    </source>
</evidence>
<feature type="compositionally biased region" description="Polar residues" evidence="5">
    <location>
        <begin position="988"/>
        <end position="1001"/>
    </location>
</feature>
<dbReference type="AlphaFoldDB" id="A0A0S4J6U3"/>
<dbReference type="InterPro" id="IPR031777">
    <property type="entry name" value="Sortilin_C"/>
</dbReference>
<dbReference type="GO" id="GO:0016020">
    <property type="term" value="C:membrane"/>
    <property type="evidence" value="ECO:0007669"/>
    <property type="project" value="InterPro"/>
</dbReference>
<dbReference type="CDD" id="cd15482">
    <property type="entry name" value="Sialidase_non-viral"/>
    <property type="match status" value="1"/>
</dbReference>
<evidence type="ECO:0000256" key="2">
    <source>
        <dbReference type="ARBA" id="ARBA00022729"/>
    </source>
</evidence>
<evidence type="ECO:0000256" key="4">
    <source>
        <dbReference type="ARBA" id="ARBA00023180"/>
    </source>
</evidence>
<feature type="compositionally biased region" description="Acidic residues" evidence="5">
    <location>
        <begin position="927"/>
        <end position="938"/>
    </location>
</feature>
<evidence type="ECO:0000256" key="5">
    <source>
        <dbReference type="SAM" id="MobiDB-lite"/>
    </source>
</evidence>
<proteinExistence type="inferred from homology"/>